<dbReference type="Gene3D" id="1.10.10.1600">
    <property type="entry name" value="Bacterial DNA polymerase III alpha subunit, thumb domain"/>
    <property type="match status" value="1"/>
</dbReference>
<dbReference type="SMART" id="SM00479">
    <property type="entry name" value="EXOIII"/>
    <property type="match status" value="1"/>
</dbReference>
<dbReference type="CDD" id="cd06127">
    <property type="entry name" value="DEDDh"/>
    <property type="match status" value="1"/>
</dbReference>
<dbReference type="CDD" id="cd04485">
    <property type="entry name" value="DnaE_OBF"/>
    <property type="match status" value="1"/>
</dbReference>
<dbReference type="InterPro" id="IPR029460">
    <property type="entry name" value="DNAPol_HHH"/>
</dbReference>
<feature type="domain" description="Exonuclease" evidence="8">
    <location>
        <begin position="1"/>
        <end position="190"/>
    </location>
</feature>
<dbReference type="GO" id="GO:0003676">
    <property type="term" value="F:nucleic acid binding"/>
    <property type="evidence" value="ECO:0007669"/>
    <property type="project" value="InterPro"/>
</dbReference>
<dbReference type="EC" id="2.7.7.7" evidence="1"/>
<keyword evidence="3" id="KW-0808">Transferase</keyword>
<feature type="domain" description="Polymerase/histidinol phosphatase N-terminal" evidence="9">
    <location>
        <begin position="237"/>
        <end position="312"/>
    </location>
</feature>
<dbReference type="InterPro" id="IPR011708">
    <property type="entry name" value="DNA_pol3_alpha_NTPase_dom"/>
</dbReference>
<evidence type="ECO:0000256" key="1">
    <source>
        <dbReference type="ARBA" id="ARBA00012417"/>
    </source>
</evidence>
<name>A8Z5X1_KARMG</name>
<dbReference type="PANTHER" id="PTHR32294:SF0">
    <property type="entry name" value="DNA POLYMERASE III SUBUNIT ALPHA"/>
    <property type="match status" value="1"/>
</dbReference>
<evidence type="ECO:0000313" key="10">
    <source>
        <dbReference type="EMBL" id="ABS30522.1"/>
    </source>
</evidence>
<dbReference type="PANTHER" id="PTHR32294">
    <property type="entry name" value="DNA POLYMERASE III SUBUNIT ALPHA"/>
    <property type="match status" value="1"/>
</dbReference>
<keyword evidence="5" id="KW-0235">DNA replication</keyword>
<gene>
    <name evidence="10" type="ordered locus">SMGWSS_108</name>
</gene>
<reference evidence="10 11" key="1">
    <citation type="journal article" date="2007" name="Proc. Natl. Acad. Sci. U.S.A.">
        <title>Parallel genomic evolution and metabolic interdependence in an ancient symbiosis.</title>
        <authorList>
            <person name="McCutcheon J.P."/>
            <person name="Moran N.A."/>
        </authorList>
    </citation>
    <scope>NUCLEOTIDE SEQUENCE [LARGE SCALE GENOMIC DNA]</scope>
    <source>
        <strain evidence="10 11">GWSS</strain>
    </source>
</reference>
<protein>
    <recommendedName>
        <fullName evidence="2">DNA polymerase III subunit alpha</fullName>
        <ecNumber evidence="1">2.7.7.7</ecNumber>
    </recommendedName>
</protein>
<dbReference type="Gene3D" id="3.30.420.10">
    <property type="entry name" value="Ribonuclease H-like superfamily/Ribonuclease H"/>
    <property type="match status" value="1"/>
</dbReference>
<dbReference type="InterPro" id="IPR040982">
    <property type="entry name" value="DNA_pol3_finger"/>
</dbReference>
<dbReference type="SMART" id="SM00481">
    <property type="entry name" value="POLIIIAc"/>
    <property type="match status" value="1"/>
</dbReference>
<evidence type="ECO:0000256" key="7">
    <source>
        <dbReference type="ARBA" id="ARBA00049244"/>
    </source>
</evidence>
<dbReference type="Pfam" id="PF02811">
    <property type="entry name" value="PHP"/>
    <property type="match status" value="1"/>
</dbReference>
<dbReference type="Pfam" id="PF07733">
    <property type="entry name" value="DNA_pol3_alpha"/>
    <property type="match status" value="1"/>
</dbReference>
<evidence type="ECO:0000313" key="11">
    <source>
        <dbReference type="Proteomes" id="UP000000781"/>
    </source>
</evidence>
<dbReference type="Gene3D" id="3.20.20.140">
    <property type="entry name" value="Metal-dependent hydrolases"/>
    <property type="match status" value="1"/>
</dbReference>
<dbReference type="GO" id="GO:0006260">
    <property type="term" value="P:DNA replication"/>
    <property type="evidence" value="ECO:0007669"/>
    <property type="project" value="UniProtKB-KW"/>
</dbReference>
<dbReference type="Pfam" id="PF14579">
    <property type="entry name" value="HHH_6"/>
    <property type="match status" value="1"/>
</dbReference>
<dbReference type="InterPro" id="IPR004013">
    <property type="entry name" value="PHP_dom"/>
</dbReference>
<dbReference type="InterPro" id="IPR004805">
    <property type="entry name" value="DnaE2/DnaE/PolC"/>
</dbReference>
<dbReference type="InterPro" id="IPR012337">
    <property type="entry name" value="RNaseH-like_sf"/>
</dbReference>
<comment type="catalytic activity">
    <reaction evidence="7">
        <text>DNA(n) + a 2'-deoxyribonucleoside 5'-triphosphate = DNA(n+1) + diphosphate</text>
        <dbReference type="Rhea" id="RHEA:22508"/>
        <dbReference type="Rhea" id="RHEA-COMP:17339"/>
        <dbReference type="Rhea" id="RHEA-COMP:17340"/>
        <dbReference type="ChEBI" id="CHEBI:33019"/>
        <dbReference type="ChEBI" id="CHEBI:61560"/>
        <dbReference type="ChEBI" id="CHEBI:173112"/>
        <dbReference type="EC" id="2.7.7.7"/>
    </reaction>
</comment>
<dbReference type="EMBL" id="CP000770">
    <property type="protein sequence ID" value="ABS30522.1"/>
    <property type="molecule type" value="Genomic_DNA"/>
</dbReference>
<dbReference type="HOGENOM" id="CLU_001600_1_1_10"/>
<dbReference type="InterPro" id="IPR013520">
    <property type="entry name" value="Ribonucl_H"/>
</dbReference>
<sequence length="1411" mass="165102">MYIIFDTETTGLPLPKDFNPPIINIINLPRLVKLSWVLLDEKLQLIELKDYIIKPEGYEIPFNSTKIHGISTKYAIEKGIKINFVLEEFNLIIKKSNFLIGHNVFFDIKIVCAEFIRINKKISFFKKKIIDTKEISINYCAIKMGEKFKWPTLTELYKKLFNDTFIAHDSKSDVLATTKCFFELLRIGIISLNKVYLKKELLINNINRINLKKNKKQKTKNKKIKLKNFNIENKYYSHIHNHTSFSILSSTIDINSLIKKTIEYDMDAVGITDYGNMMGVFNFINRIKNINDNFLVKKKIKPIIGCELYISYNDLIKKTDKIYNQVFFAKNKNGYYNLSKLCSHGFIDGYYSGIPIIGKNLVEKYKANLIAVSGDLNSEIPFTILNKGENEAEKVFKWWHNLFGDDFYIEILRHGLKEEDHVNQILLKFSKKFNVKFIPQNNNFYLSQKDYHAHDILLCVKNSQKQSTPIGKGRGFRFGFPNQEFYFKNKNQMYNLFSDLPEAFDNLKELIEKVEFYDITNKILLPKFYIPNKWIKKYCIKNNYENEYLRYLTYKGAKKKYLYINDIIKKKISFELETIKKIGYPGYFLIVQDFICQAKNIGVEVGPGRGSVAGSVVAYCLGITNIDPIKYNLLFERFLNPDRISLPDIDIDFDDKGREKIIEWVVNKYGKNKVAQIITYGKMGAKSSIRDTARVLNLPLLETDNIAKIVPNISLKEIIKKNIKYLKKKLNSEELENVIKLKKIFKEKKTLQSKILKQAMVIEGSVRNTGIHACGIIITPSDIKKYIPVSTTKYSNLLLTQFDNDVVEQVGLLKMDFLGLKTLTIIKDTLYLIKIPLYEVNLYDVKTYKLFKKGETVAVFQYESPGMQKYLRRLKPDKFDDLIAMNALYRPGPMQYITNFIARKHGLEKISYDLPELQEFLEETYGITVYQEQVMLISQKISGFSKGDADFLRKAIGKKDKDVLINIKQKFIYGGINNGYSKNILEKIWKDWKSFASYAFNKSHSTCYSYIAFKTAYLKAHYPAEYMASVLSNNMQNLKNITFFIEECKRMGVIVLGPDINESNYKFTVNKMGYIRFGMGAIKGIGKYSVNSIIKERKLINRYNSIFCLIKNVDLRLVNKKVLENLVLSGAFDNFKKKIHRSQYFDEENGSNMIEKIIKFGVKYKNLKINMKNSLFSNVKDIEILEPKFKNCKKWNNIDLLKKEKEVIGMYLTSHPLNEYVYETKYFTNASLDDINHNKEKILGKKINICGIISKSLHRISKNNKKYIIFLLEDIKSNKEFKLIRDNYEKYKDLIYENNIIYMSLYIKRIKNKEIFIKILKILNINKVLKLLTNSIDIMIEINYLNNDLIKKLKNLIFKNLGSKKLYISIYDNKKKRKYLSKQYLININHNLLENLSKEYKIKFKLKENLN</sequence>
<dbReference type="Pfam" id="PF17657">
    <property type="entry name" value="DNA_pol3_finger"/>
    <property type="match status" value="1"/>
</dbReference>
<dbReference type="InterPro" id="IPR041931">
    <property type="entry name" value="DNA_pol3_alpha_thumb_dom"/>
</dbReference>
<evidence type="ECO:0000256" key="5">
    <source>
        <dbReference type="ARBA" id="ARBA00022705"/>
    </source>
</evidence>
<dbReference type="GO" id="GO:0003887">
    <property type="term" value="F:DNA-directed DNA polymerase activity"/>
    <property type="evidence" value="ECO:0007669"/>
    <property type="project" value="UniProtKB-KW"/>
</dbReference>
<accession>A8Z5X1</accession>
<dbReference type="Proteomes" id="UP000000781">
    <property type="component" value="Chromosome"/>
</dbReference>
<dbReference type="GO" id="GO:0008408">
    <property type="term" value="F:3'-5' exonuclease activity"/>
    <property type="evidence" value="ECO:0007669"/>
    <property type="project" value="InterPro"/>
</dbReference>
<organism evidence="10 11">
    <name type="scientific">Karelsulcia muelleri (strain GWSS)</name>
    <name type="common">Sulcia muelleri</name>
    <dbReference type="NCBI Taxonomy" id="444179"/>
    <lineage>
        <taxon>Bacteria</taxon>
        <taxon>Pseudomonadati</taxon>
        <taxon>Bacteroidota</taxon>
        <taxon>Flavobacteriia</taxon>
        <taxon>Flavobacteriales</taxon>
        <taxon>Candidatus Karelsulcia</taxon>
    </lineage>
</organism>
<evidence type="ECO:0000256" key="3">
    <source>
        <dbReference type="ARBA" id="ARBA00022679"/>
    </source>
</evidence>
<dbReference type="STRING" id="444179.SMGWSS_108"/>
<dbReference type="InterPro" id="IPR036397">
    <property type="entry name" value="RNaseH_sf"/>
</dbReference>
<proteinExistence type="predicted"/>
<dbReference type="InterPro" id="IPR003141">
    <property type="entry name" value="Pol/His_phosphatase_N"/>
</dbReference>
<dbReference type="Pfam" id="PF00929">
    <property type="entry name" value="RNase_T"/>
    <property type="match status" value="1"/>
</dbReference>
<dbReference type="NCBIfam" id="TIGR00594">
    <property type="entry name" value="polc"/>
    <property type="match status" value="1"/>
</dbReference>
<dbReference type="BioCyc" id="CSUL444179:GHLI-106-MONOMER"/>
<dbReference type="Gene3D" id="1.10.150.870">
    <property type="match status" value="1"/>
</dbReference>
<keyword evidence="4" id="KW-0548">Nucleotidyltransferase</keyword>
<evidence type="ECO:0000256" key="4">
    <source>
        <dbReference type="ARBA" id="ARBA00022695"/>
    </source>
</evidence>
<keyword evidence="6" id="KW-0239">DNA-directed DNA polymerase</keyword>
<dbReference type="SUPFAM" id="SSF53098">
    <property type="entry name" value="Ribonuclease H-like"/>
    <property type="match status" value="1"/>
</dbReference>
<evidence type="ECO:0000259" key="9">
    <source>
        <dbReference type="SMART" id="SM00481"/>
    </source>
</evidence>
<evidence type="ECO:0000256" key="2">
    <source>
        <dbReference type="ARBA" id="ARBA00019114"/>
    </source>
</evidence>
<dbReference type="KEGG" id="smg:SMGWSS_108"/>
<dbReference type="NCBIfam" id="NF004226">
    <property type="entry name" value="PRK05673.1"/>
    <property type="match status" value="1"/>
</dbReference>
<evidence type="ECO:0000259" key="8">
    <source>
        <dbReference type="SMART" id="SM00479"/>
    </source>
</evidence>
<evidence type="ECO:0000256" key="6">
    <source>
        <dbReference type="ARBA" id="ARBA00022932"/>
    </source>
</evidence>